<dbReference type="Pfam" id="PF07589">
    <property type="entry name" value="PEP-CTERM"/>
    <property type="match status" value="1"/>
</dbReference>
<dbReference type="InterPro" id="IPR013424">
    <property type="entry name" value="Ice-binding_C"/>
</dbReference>
<dbReference type="AlphaFoldDB" id="A8KCJ7"/>
<feature type="domain" description="Ice-binding protein C-terminal" evidence="1">
    <location>
        <begin position="211"/>
        <end position="235"/>
    </location>
</feature>
<reference evidence="2" key="1">
    <citation type="journal article" date="2007" name="Environ. Microbiol.">
        <title>Identification of genes involved in the biosynthesis of the cytotoxic compound glidobactin from a soil bacterium.</title>
        <authorList>
            <person name="Schellenberg B."/>
            <person name="Bigler L."/>
            <person name="Dudler R."/>
        </authorList>
    </citation>
    <scope>NUCLEOTIDE SEQUENCE</scope>
    <source>
        <strain evidence="2">Type strain: K481-B101</strain>
    </source>
</reference>
<evidence type="ECO:0000259" key="1">
    <source>
        <dbReference type="Pfam" id="PF07589"/>
    </source>
</evidence>
<protein>
    <recommendedName>
        <fullName evidence="1">Ice-binding protein C-terminal domain-containing protein</fullName>
    </recommendedName>
</protein>
<sequence>MAALKLPYVQVVYVCLQRHRAGSTKLFHQHRFDPLSTATGAHAMRYTFVRHVFGCLMFAMLCAAAKATTPITYDFTVRWDHAPQVWGSFAIEPDAAPPGGGPLKATDLLLDLSFNVAGRAYDERSATTGYLEFAPSGELLYAVLGNNCWAGGCQTTGEPGRFDWTFSFYTYQTGWLPPSQRGIAHWVDNGRSQVDRFEEDWGEVYAGHLPPVPEPGTLPLLLAGVAGLGLWRHRRRRLR</sequence>
<dbReference type="NCBIfam" id="TIGR02595">
    <property type="entry name" value="PEP_CTERM"/>
    <property type="match status" value="1"/>
</dbReference>
<dbReference type="EMBL" id="AM412319">
    <property type="protein sequence ID" value="CAL80829.1"/>
    <property type="molecule type" value="Genomic_DNA"/>
</dbReference>
<evidence type="ECO:0000313" key="2">
    <source>
        <dbReference type="EMBL" id="CAL80829.1"/>
    </source>
</evidence>
<name>A8KCJ7_9BURK</name>
<proteinExistence type="predicted"/>
<organism evidence="2">
    <name type="scientific">Caldimonas brevitalea</name>
    <dbReference type="NCBI Taxonomy" id="413882"/>
    <lineage>
        <taxon>Bacteria</taxon>
        <taxon>Pseudomonadati</taxon>
        <taxon>Pseudomonadota</taxon>
        <taxon>Betaproteobacteria</taxon>
        <taxon>Burkholderiales</taxon>
        <taxon>Sphaerotilaceae</taxon>
        <taxon>Caldimonas</taxon>
    </lineage>
</organism>
<accession>A8KCJ7</accession>